<comment type="caution">
    <text evidence="2">The sequence shown here is derived from an EMBL/GenBank/DDBJ whole genome shotgun (WGS) entry which is preliminary data.</text>
</comment>
<dbReference type="AlphaFoldDB" id="A0A3S5K2I4"/>
<accession>A0A3S5K2I4</accession>
<dbReference type="EMBL" id="RSCJ01000001">
    <property type="protein sequence ID" value="RUR86626.1"/>
    <property type="molecule type" value="Genomic_DNA"/>
</dbReference>
<evidence type="ECO:0000313" key="3">
    <source>
        <dbReference type="Proteomes" id="UP000268857"/>
    </source>
</evidence>
<evidence type="ECO:0000256" key="1">
    <source>
        <dbReference type="SAM" id="Phobius"/>
    </source>
</evidence>
<protein>
    <submittedName>
        <fullName evidence="2">Uncharacterized protein</fullName>
    </submittedName>
</protein>
<proteinExistence type="predicted"/>
<dbReference type="STRING" id="211165.GCA_000317285_04976"/>
<keyword evidence="1" id="KW-0812">Transmembrane</keyword>
<keyword evidence="3" id="KW-1185">Reference proteome</keyword>
<evidence type="ECO:0000313" key="2">
    <source>
        <dbReference type="EMBL" id="RUR86626.1"/>
    </source>
</evidence>
<dbReference type="Proteomes" id="UP000268857">
    <property type="component" value="Unassembled WGS sequence"/>
</dbReference>
<gene>
    <name evidence="2" type="ORF">PCC6912_00690</name>
</gene>
<reference evidence="2 3" key="1">
    <citation type="journal article" date="2019" name="Genome Biol. Evol.">
        <title>Day and night: Metabolic profiles and evolutionary relationships of six axenic non-marine cyanobacteria.</title>
        <authorList>
            <person name="Will S.E."/>
            <person name="Henke P."/>
            <person name="Boedeker C."/>
            <person name="Huang S."/>
            <person name="Brinkmann H."/>
            <person name="Rohde M."/>
            <person name="Jarek M."/>
            <person name="Friedl T."/>
            <person name="Seufert S."/>
            <person name="Schumacher M."/>
            <person name="Overmann J."/>
            <person name="Neumann-Schaal M."/>
            <person name="Petersen J."/>
        </authorList>
    </citation>
    <scope>NUCLEOTIDE SEQUENCE [LARGE SCALE GENOMIC DNA]</scope>
    <source>
        <strain evidence="2 3">PCC 6912</strain>
    </source>
</reference>
<sequence>MPLGKRNNKLTQTISRIPDLHTQFDATKITRAKFDTAKMRLLERELLITNNIMTWFSVMFFLGCLVLSYTIVSYKIRENSMYDKPTEHFIRHMI</sequence>
<name>A0A3S5K2I4_CHLFR</name>
<keyword evidence="1" id="KW-1133">Transmembrane helix</keyword>
<organism evidence="2 3">
    <name type="scientific">Chlorogloeopsis fritschii PCC 6912</name>
    <dbReference type="NCBI Taxonomy" id="211165"/>
    <lineage>
        <taxon>Bacteria</taxon>
        <taxon>Bacillati</taxon>
        <taxon>Cyanobacteriota</taxon>
        <taxon>Cyanophyceae</taxon>
        <taxon>Nostocales</taxon>
        <taxon>Chlorogloeopsidaceae</taxon>
        <taxon>Chlorogloeopsis</taxon>
    </lineage>
</organism>
<feature type="transmembrane region" description="Helical" evidence="1">
    <location>
        <begin position="52"/>
        <end position="72"/>
    </location>
</feature>
<dbReference type="OrthoDB" id="9988389at2"/>
<keyword evidence="1" id="KW-0472">Membrane</keyword>